<accession>A0A0A9CDV9</accession>
<dbReference type="EMBL" id="GBRH01225287">
    <property type="protein sequence ID" value="JAD72608.1"/>
    <property type="molecule type" value="Transcribed_RNA"/>
</dbReference>
<reference evidence="1" key="1">
    <citation type="submission" date="2014-09" db="EMBL/GenBank/DDBJ databases">
        <authorList>
            <person name="Magalhaes I.L.F."/>
            <person name="Oliveira U."/>
            <person name="Santos F.R."/>
            <person name="Vidigal T.H.D.A."/>
            <person name="Brescovit A.D."/>
            <person name="Santos A.J."/>
        </authorList>
    </citation>
    <scope>NUCLEOTIDE SEQUENCE</scope>
    <source>
        <tissue evidence="1">Shoot tissue taken approximately 20 cm above the soil surface</tissue>
    </source>
</reference>
<reference evidence="1" key="2">
    <citation type="journal article" date="2015" name="Data Brief">
        <title>Shoot transcriptome of the giant reed, Arundo donax.</title>
        <authorList>
            <person name="Barrero R.A."/>
            <person name="Guerrero F.D."/>
            <person name="Moolhuijzen P."/>
            <person name="Goolsby J.A."/>
            <person name="Tidwell J."/>
            <person name="Bellgard S.E."/>
            <person name="Bellgard M.I."/>
        </authorList>
    </citation>
    <scope>NUCLEOTIDE SEQUENCE</scope>
    <source>
        <tissue evidence="1">Shoot tissue taken approximately 20 cm above the soil surface</tissue>
    </source>
</reference>
<sequence length="60" mass="7066">MKSIELFILRLRGMHRWDNFQTMNGLMFWDAKPSASANFVSIKTPIHNIIKNPKSKDYVQ</sequence>
<dbReference type="AlphaFoldDB" id="A0A0A9CDV9"/>
<organism evidence="1">
    <name type="scientific">Arundo donax</name>
    <name type="common">Giant reed</name>
    <name type="synonym">Donax arundinaceus</name>
    <dbReference type="NCBI Taxonomy" id="35708"/>
    <lineage>
        <taxon>Eukaryota</taxon>
        <taxon>Viridiplantae</taxon>
        <taxon>Streptophyta</taxon>
        <taxon>Embryophyta</taxon>
        <taxon>Tracheophyta</taxon>
        <taxon>Spermatophyta</taxon>
        <taxon>Magnoliopsida</taxon>
        <taxon>Liliopsida</taxon>
        <taxon>Poales</taxon>
        <taxon>Poaceae</taxon>
        <taxon>PACMAD clade</taxon>
        <taxon>Arundinoideae</taxon>
        <taxon>Arundineae</taxon>
        <taxon>Arundo</taxon>
    </lineage>
</organism>
<protein>
    <submittedName>
        <fullName evidence="1">Uncharacterized protein</fullName>
    </submittedName>
</protein>
<evidence type="ECO:0000313" key="1">
    <source>
        <dbReference type="EMBL" id="JAD72608.1"/>
    </source>
</evidence>
<name>A0A0A9CDV9_ARUDO</name>
<proteinExistence type="predicted"/>